<name>A0A669QPW0_PHACC</name>
<reference evidence="1" key="2">
    <citation type="submission" date="2025-09" db="UniProtKB">
        <authorList>
            <consortium name="Ensembl"/>
        </authorList>
    </citation>
    <scope>IDENTIFICATION</scope>
</reference>
<dbReference type="Proteomes" id="UP000472261">
    <property type="component" value="Unplaced"/>
</dbReference>
<protein>
    <submittedName>
        <fullName evidence="1">Uncharacterized protein</fullName>
    </submittedName>
</protein>
<proteinExistence type="predicted"/>
<accession>A0A669QPW0</accession>
<sequence>MSIPSDFGKVLPQGHIVDSCSTCCLPGVPGPFLLSCFPAGCPQHVFFSPHMHNFACTPIELIVSVLFCSCAQGAPQRSLGIESLPHITEPTVGNRAAPTASP</sequence>
<dbReference type="AlphaFoldDB" id="A0A669QPW0"/>
<keyword evidence="2" id="KW-1185">Reference proteome</keyword>
<evidence type="ECO:0000313" key="2">
    <source>
        <dbReference type="Proteomes" id="UP000472261"/>
    </source>
</evidence>
<organism evidence="1 2">
    <name type="scientific">Phasianus colchicus</name>
    <name type="common">Common pheasant</name>
    <dbReference type="NCBI Taxonomy" id="9054"/>
    <lineage>
        <taxon>Eukaryota</taxon>
        <taxon>Metazoa</taxon>
        <taxon>Chordata</taxon>
        <taxon>Craniata</taxon>
        <taxon>Vertebrata</taxon>
        <taxon>Euteleostomi</taxon>
        <taxon>Archelosauria</taxon>
        <taxon>Archosauria</taxon>
        <taxon>Dinosauria</taxon>
        <taxon>Saurischia</taxon>
        <taxon>Theropoda</taxon>
        <taxon>Coelurosauria</taxon>
        <taxon>Aves</taxon>
        <taxon>Neognathae</taxon>
        <taxon>Galloanserae</taxon>
        <taxon>Galliformes</taxon>
        <taxon>Phasianidae</taxon>
        <taxon>Phasianinae</taxon>
        <taxon>Phasianus</taxon>
    </lineage>
</organism>
<evidence type="ECO:0000313" key="1">
    <source>
        <dbReference type="Ensembl" id="ENSPCLP00000021740.1"/>
    </source>
</evidence>
<dbReference type="Ensembl" id="ENSPCLT00000030170.1">
    <property type="protein sequence ID" value="ENSPCLP00000021740.1"/>
    <property type="gene ID" value="ENSPCLG00000019151.1"/>
</dbReference>
<reference evidence="1" key="1">
    <citation type="submission" date="2025-08" db="UniProtKB">
        <authorList>
            <consortium name="Ensembl"/>
        </authorList>
    </citation>
    <scope>IDENTIFICATION</scope>
</reference>